<evidence type="ECO:0000259" key="1">
    <source>
        <dbReference type="PROSITE" id="PS51819"/>
    </source>
</evidence>
<keyword evidence="2" id="KW-0223">Dioxygenase</keyword>
<proteinExistence type="predicted"/>
<evidence type="ECO:0000313" key="3">
    <source>
        <dbReference type="Proteomes" id="UP000611640"/>
    </source>
</evidence>
<dbReference type="InterPro" id="IPR037523">
    <property type="entry name" value="VOC_core"/>
</dbReference>
<dbReference type="InterPro" id="IPR029068">
    <property type="entry name" value="Glyas_Bleomycin-R_OHBP_Dase"/>
</dbReference>
<gene>
    <name evidence="2" type="ORF">Athai_16720</name>
</gene>
<dbReference type="AlphaFoldDB" id="A0A7R7DLZ7"/>
<dbReference type="Pfam" id="PF00903">
    <property type="entry name" value="Glyoxalase"/>
    <property type="match status" value="1"/>
</dbReference>
<protein>
    <submittedName>
        <fullName evidence="2">Dioxygenase</fullName>
    </submittedName>
</protein>
<dbReference type="PANTHER" id="PTHR21366">
    <property type="entry name" value="GLYOXALASE FAMILY PROTEIN"/>
    <property type="match status" value="1"/>
</dbReference>
<dbReference type="PROSITE" id="PS51819">
    <property type="entry name" value="VOC"/>
    <property type="match status" value="1"/>
</dbReference>
<evidence type="ECO:0000313" key="2">
    <source>
        <dbReference type="EMBL" id="BCJ34169.1"/>
    </source>
</evidence>
<dbReference type="InterPro" id="IPR050383">
    <property type="entry name" value="GlyoxalaseI/FosfomycinResist"/>
</dbReference>
<dbReference type="GO" id="GO:0051213">
    <property type="term" value="F:dioxygenase activity"/>
    <property type="evidence" value="ECO:0007669"/>
    <property type="project" value="UniProtKB-KW"/>
</dbReference>
<sequence length="127" mass="14409">MRVKAFDHLVVNVEDVERSLAFYCGPLGLEPVRVEEWRRGEVPFPSVRVNESTIIDLLHRPRAESNVDHFCLVVDPLDWQEVIDAGTFTVLEGPVGRYGARGDAQSIYVRDPDGNTIELRWYPADAD</sequence>
<name>A0A7R7DLZ7_9ACTN</name>
<dbReference type="SUPFAM" id="SSF54593">
    <property type="entry name" value="Glyoxalase/Bleomycin resistance protein/Dihydroxybiphenyl dioxygenase"/>
    <property type="match status" value="1"/>
</dbReference>
<reference evidence="2 3" key="1">
    <citation type="submission" date="2020-08" db="EMBL/GenBank/DDBJ databases">
        <title>Whole genome shotgun sequence of Actinocatenispora thailandica NBRC 105041.</title>
        <authorList>
            <person name="Komaki H."/>
            <person name="Tamura T."/>
        </authorList>
    </citation>
    <scope>NUCLEOTIDE SEQUENCE [LARGE SCALE GENOMIC DNA]</scope>
    <source>
        <strain evidence="2 3">NBRC 105041</strain>
    </source>
</reference>
<keyword evidence="2" id="KW-0560">Oxidoreductase</keyword>
<dbReference type="Gene3D" id="3.10.180.10">
    <property type="entry name" value="2,3-Dihydroxybiphenyl 1,2-Dioxygenase, domain 1"/>
    <property type="match status" value="1"/>
</dbReference>
<dbReference type="Proteomes" id="UP000611640">
    <property type="component" value="Chromosome"/>
</dbReference>
<dbReference type="KEGG" id="atl:Athai_16720"/>
<accession>A0A7R7DLZ7</accession>
<dbReference type="EMBL" id="AP023355">
    <property type="protein sequence ID" value="BCJ34169.1"/>
    <property type="molecule type" value="Genomic_DNA"/>
</dbReference>
<dbReference type="PANTHER" id="PTHR21366:SF14">
    <property type="entry name" value="GLYOXALASE DOMAIN-CONTAINING PROTEIN 5"/>
    <property type="match status" value="1"/>
</dbReference>
<keyword evidence="3" id="KW-1185">Reference proteome</keyword>
<dbReference type="InterPro" id="IPR004360">
    <property type="entry name" value="Glyas_Fos-R_dOase_dom"/>
</dbReference>
<organism evidence="2 3">
    <name type="scientific">Actinocatenispora thailandica</name>
    <dbReference type="NCBI Taxonomy" id="227318"/>
    <lineage>
        <taxon>Bacteria</taxon>
        <taxon>Bacillati</taxon>
        <taxon>Actinomycetota</taxon>
        <taxon>Actinomycetes</taxon>
        <taxon>Micromonosporales</taxon>
        <taxon>Micromonosporaceae</taxon>
        <taxon>Actinocatenispora</taxon>
    </lineage>
</organism>
<feature type="domain" description="VOC" evidence="1">
    <location>
        <begin position="5"/>
        <end position="122"/>
    </location>
</feature>